<dbReference type="Gene3D" id="3.90.245.10">
    <property type="entry name" value="Ribonucleoside hydrolase-like"/>
    <property type="match status" value="1"/>
</dbReference>
<dbReference type="InterPro" id="IPR011483">
    <property type="entry name" value="Sde182_NH-like"/>
</dbReference>
<reference evidence="2" key="1">
    <citation type="journal article" date="2021" name="PeerJ">
        <title>Extensive microbial diversity within the chicken gut microbiome revealed by metagenomics and culture.</title>
        <authorList>
            <person name="Gilroy R."/>
            <person name="Ravi A."/>
            <person name="Getino M."/>
            <person name="Pursley I."/>
            <person name="Horton D.L."/>
            <person name="Alikhan N.F."/>
            <person name="Baker D."/>
            <person name="Gharbi K."/>
            <person name="Hall N."/>
            <person name="Watson M."/>
            <person name="Adriaenssens E.M."/>
            <person name="Foster-Nyarko E."/>
            <person name="Jarju S."/>
            <person name="Secka A."/>
            <person name="Antonio M."/>
            <person name="Oren A."/>
            <person name="Chaudhuri R.R."/>
            <person name="La Ragione R."/>
            <person name="Hildebrand F."/>
            <person name="Pallen M.J."/>
        </authorList>
    </citation>
    <scope>NUCLEOTIDE SEQUENCE</scope>
    <source>
        <strain evidence="2">ChiGjej4B4-7305</strain>
    </source>
</reference>
<reference evidence="2" key="2">
    <citation type="submission" date="2021-04" db="EMBL/GenBank/DDBJ databases">
        <authorList>
            <person name="Gilroy R."/>
        </authorList>
    </citation>
    <scope>NUCLEOTIDE SEQUENCE</scope>
    <source>
        <strain evidence="2">ChiGjej4B4-7305</strain>
    </source>
</reference>
<evidence type="ECO:0000313" key="2">
    <source>
        <dbReference type="EMBL" id="HIZ37895.1"/>
    </source>
</evidence>
<dbReference type="SUPFAM" id="SSF53590">
    <property type="entry name" value="Nucleoside hydrolase"/>
    <property type="match status" value="1"/>
</dbReference>
<dbReference type="GO" id="GO:0016799">
    <property type="term" value="F:hydrolase activity, hydrolyzing N-glycosyl compounds"/>
    <property type="evidence" value="ECO:0007669"/>
    <property type="project" value="InterPro"/>
</dbReference>
<gene>
    <name evidence="2" type="ORF">H9815_19125</name>
</gene>
<dbReference type="InterPro" id="IPR036452">
    <property type="entry name" value="Ribo_hydro-like"/>
</dbReference>
<feature type="domain" description="Cellulose-binding Sde182 nucleoside hydrolase-like" evidence="1">
    <location>
        <begin position="8"/>
        <end position="247"/>
    </location>
</feature>
<accession>A0A9D2J5M3</accession>
<dbReference type="Pfam" id="PF07632">
    <property type="entry name" value="Sde182_NH-like"/>
    <property type="match status" value="1"/>
</dbReference>
<comment type="caution">
    <text evidence="2">The sequence shown here is derived from an EMBL/GenBank/DDBJ whole genome shotgun (WGS) entry which is preliminary data.</text>
</comment>
<protein>
    <submittedName>
        <fullName evidence="2">DUF1593 domain-containing protein</fullName>
    </submittedName>
</protein>
<dbReference type="EMBL" id="DXBY01000327">
    <property type="protein sequence ID" value="HIZ37895.1"/>
    <property type="molecule type" value="Genomic_DNA"/>
</dbReference>
<proteinExistence type="predicted"/>
<sequence>MPAAQRPRVLVSTDIGGTDPDDFQSMVHLLLYADVLDIEGMIASPYGEGRAADIHRVIDCYEQDLSQLRRHADFPDPAALRAVVKQGSLQLADHHGLTGPTEGSEWIVQRARDGDPRLLEVLVWGGLDDVAQALHDAPDIAERIRVHYIGGPNTMWSINAYDYLEQQHPTLRMIESNSTYRGFFARHAEDPAGPDNEEFVREHAGCGALGAFFAAQLPRLKMGDSPTVTWLLHGSQDPAAPSWGGRFVPLWAGRKRQFDRLTTAADLAEVNAAVEIALPKPADYTSADHARLVVNERMQGPFPAGVDEGDRLRFRLSVYHAGLVTYRVESSNVDLNGLAGEFTAVLPNSAATAVPSKRHSRWWSDDPDPAQAVGPWLGARWVSAYRQQFLGDFAERLGWCRP</sequence>
<dbReference type="Proteomes" id="UP000824037">
    <property type="component" value="Unassembled WGS sequence"/>
</dbReference>
<organism evidence="2 3">
    <name type="scientific">Candidatus Ruania gallistercoris</name>
    <dbReference type="NCBI Taxonomy" id="2838746"/>
    <lineage>
        <taxon>Bacteria</taxon>
        <taxon>Bacillati</taxon>
        <taxon>Actinomycetota</taxon>
        <taxon>Actinomycetes</taxon>
        <taxon>Micrococcales</taxon>
        <taxon>Ruaniaceae</taxon>
        <taxon>Ruania</taxon>
    </lineage>
</organism>
<name>A0A9D2J5M3_9MICO</name>
<evidence type="ECO:0000259" key="1">
    <source>
        <dbReference type="Pfam" id="PF07632"/>
    </source>
</evidence>
<evidence type="ECO:0000313" key="3">
    <source>
        <dbReference type="Proteomes" id="UP000824037"/>
    </source>
</evidence>
<dbReference type="AlphaFoldDB" id="A0A9D2J5M3"/>